<evidence type="ECO:0000256" key="5">
    <source>
        <dbReference type="ARBA" id="ARBA00022968"/>
    </source>
</evidence>
<dbReference type="GO" id="GO:0016020">
    <property type="term" value="C:membrane"/>
    <property type="evidence" value="ECO:0007669"/>
    <property type="project" value="UniProtKB-SubCell"/>
</dbReference>
<evidence type="ECO:0000313" key="9">
    <source>
        <dbReference type="EMBL" id="WVY92028.1"/>
    </source>
</evidence>
<keyword evidence="4 8" id="KW-0808">Transferase</keyword>
<accession>A0AAQ3RE71</accession>
<dbReference type="Proteomes" id="UP001374535">
    <property type="component" value="Chromosome 11"/>
</dbReference>
<gene>
    <name evidence="9" type="ORF">V8G54_037542</name>
</gene>
<proteinExistence type="inferred from homology"/>
<evidence type="ECO:0000256" key="1">
    <source>
        <dbReference type="ARBA" id="ARBA00004606"/>
    </source>
</evidence>
<dbReference type="GO" id="GO:0005802">
    <property type="term" value="C:trans-Golgi network"/>
    <property type="evidence" value="ECO:0007669"/>
    <property type="project" value="TreeGrafter"/>
</dbReference>
<dbReference type="EC" id="2.1.1.-" evidence="8"/>
<comment type="similarity">
    <text evidence="2 8">Belongs to the methyltransferase superfamily.</text>
</comment>
<evidence type="ECO:0000256" key="2">
    <source>
        <dbReference type="ARBA" id="ARBA00008361"/>
    </source>
</evidence>
<evidence type="ECO:0000256" key="7">
    <source>
        <dbReference type="ARBA" id="ARBA00037847"/>
    </source>
</evidence>
<dbReference type="GO" id="GO:0032259">
    <property type="term" value="P:methylation"/>
    <property type="evidence" value="ECO:0007669"/>
    <property type="project" value="UniProtKB-KW"/>
</dbReference>
<protein>
    <recommendedName>
        <fullName evidence="8">Methyltransferase</fullName>
        <ecNumber evidence="8">2.1.1.-</ecNumber>
    </recommendedName>
</protein>
<evidence type="ECO:0000256" key="3">
    <source>
        <dbReference type="ARBA" id="ARBA00022603"/>
    </source>
</evidence>
<keyword evidence="5 8" id="KW-0735">Signal-anchor</keyword>
<name>A0AAQ3RE71_VIGMU</name>
<dbReference type="InterPro" id="IPR029063">
    <property type="entry name" value="SAM-dependent_MTases_sf"/>
</dbReference>
<dbReference type="PANTHER" id="PTHR10108">
    <property type="entry name" value="SAM-DEPENDENT METHYLTRANSFERASE"/>
    <property type="match status" value="1"/>
</dbReference>
<comment type="subcellular location">
    <subcellularLocation>
        <location evidence="7">Endomembrane system</location>
        <topology evidence="7">Single-pass membrane protein</topology>
    </subcellularLocation>
    <subcellularLocation>
        <location evidence="1 8">Membrane</location>
        <topology evidence="1 8">Single-pass type II membrane protein</topology>
    </subcellularLocation>
</comment>
<organism evidence="9 10">
    <name type="scientific">Vigna mungo</name>
    <name type="common">Black gram</name>
    <name type="synonym">Phaseolus mungo</name>
    <dbReference type="NCBI Taxonomy" id="3915"/>
    <lineage>
        <taxon>Eukaryota</taxon>
        <taxon>Viridiplantae</taxon>
        <taxon>Streptophyta</taxon>
        <taxon>Embryophyta</taxon>
        <taxon>Tracheophyta</taxon>
        <taxon>Spermatophyta</taxon>
        <taxon>Magnoliopsida</taxon>
        <taxon>eudicotyledons</taxon>
        <taxon>Gunneridae</taxon>
        <taxon>Pentapetalae</taxon>
        <taxon>rosids</taxon>
        <taxon>fabids</taxon>
        <taxon>Fabales</taxon>
        <taxon>Fabaceae</taxon>
        <taxon>Papilionoideae</taxon>
        <taxon>50 kb inversion clade</taxon>
        <taxon>NPAAA clade</taxon>
        <taxon>indigoferoid/millettioid clade</taxon>
        <taxon>Phaseoleae</taxon>
        <taxon>Vigna</taxon>
    </lineage>
</organism>
<evidence type="ECO:0000256" key="8">
    <source>
        <dbReference type="RuleBase" id="RU366043"/>
    </source>
</evidence>
<keyword evidence="10" id="KW-1185">Reference proteome</keyword>
<dbReference type="GO" id="GO:0005768">
    <property type="term" value="C:endosome"/>
    <property type="evidence" value="ECO:0007669"/>
    <property type="project" value="TreeGrafter"/>
</dbReference>
<dbReference type="Pfam" id="PF03141">
    <property type="entry name" value="Methyltransf_29"/>
    <property type="match status" value="1"/>
</dbReference>
<dbReference type="PANTHER" id="PTHR10108:SF1153">
    <property type="entry name" value="METHYLTRANSFERASE"/>
    <property type="match status" value="1"/>
</dbReference>
<keyword evidence="6 8" id="KW-0325">Glycoprotein</keyword>
<reference evidence="9 10" key="1">
    <citation type="journal article" date="2023" name="Life. Sci Alliance">
        <title>Evolutionary insights into 3D genome organization and epigenetic landscape of Vigna mungo.</title>
        <authorList>
            <person name="Junaid A."/>
            <person name="Singh B."/>
            <person name="Bhatia S."/>
        </authorList>
    </citation>
    <scope>NUCLEOTIDE SEQUENCE [LARGE SCALE GENOMIC DNA]</scope>
    <source>
        <strain evidence="9">Urdbean</strain>
    </source>
</reference>
<dbReference type="InterPro" id="IPR004159">
    <property type="entry name" value="Put_SAM_MeTrfase"/>
</dbReference>
<evidence type="ECO:0000313" key="10">
    <source>
        <dbReference type="Proteomes" id="UP001374535"/>
    </source>
</evidence>
<sequence length="127" mass="14403">MLLRERTGTLTTQPLKVPNEKIPNNIPSPLPCLLCEPFDTYPRTYDLLHAANLLSVEKKRCNVSSIMLEMDRILRPGGRAYIRDTLAIMDELIEIGNAMGWHVSLRDTSEGPHASYRVLVCDKRLRG</sequence>
<dbReference type="EMBL" id="CP144690">
    <property type="protein sequence ID" value="WVY92028.1"/>
    <property type="molecule type" value="Genomic_DNA"/>
</dbReference>
<dbReference type="AlphaFoldDB" id="A0AAQ3RE71"/>
<keyword evidence="3 8" id="KW-0489">Methyltransferase</keyword>
<dbReference type="SUPFAM" id="SSF53335">
    <property type="entry name" value="S-adenosyl-L-methionine-dependent methyltransferases"/>
    <property type="match status" value="1"/>
</dbReference>
<keyword evidence="5 8" id="KW-0812">Transmembrane</keyword>
<evidence type="ECO:0000256" key="4">
    <source>
        <dbReference type="ARBA" id="ARBA00022679"/>
    </source>
</evidence>
<evidence type="ECO:0000256" key="6">
    <source>
        <dbReference type="ARBA" id="ARBA00023180"/>
    </source>
</evidence>
<dbReference type="GO" id="GO:0008168">
    <property type="term" value="F:methyltransferase activity"/>
    <property type="evidence" value="ECO:0007669"/>
    <property type="project" value="UniProtKB-UniRule"/>
</dbReference>